<dbReference type="EMBL" id="CP011269">
    <property type="protein sequence ID" value="ALI27720.1"/>
    <property type="molecule type" value="Genomic_DNA"/>
</dbReference>
<dbReference type="KEGG" id="mft:XA26_39060"/>
<dbReference type="RefSeq" id="WP_054602677.1">
    <property type="nucleotide sequence ID" value="NZ_CP011269.1"/>
</dbReference>
<sequence>MSYPDPYYPPPQPAPGPYPPAAPGPQGYGYPPNAYPPNGGYPPAQPYQPYQPFGTQQQPPYYPSPAAPQPTAGRDNGTTWQVLDGLLFLFNGRSMRSLGTNPRDRVITWLAIVGITLVGIAIMVLIIVLASR</sequence>
<organism evidence="3 5">
    <name type="scientific">Mycolicibacterium fortuitum</name>
    <name type="common">Mycobacterium fortuitum</name>
    <dbReference type="NCBI Taxonomy" id="1766"/>
    <lineage>
        <taxon>Bacteria</taxon>
        <taxon>Bacillati</taxon>
        <taxon>Actinomycetota</taxon>
        <taxon>Actinomycetes</taxon>
        <taxon>Mycobacteriales</taxon>
        <taxon>Mycobacteriaceae</taxon>
        <taxon>Mycolicibacterium</taxon>
    </lineage>
</organism>
<gene>
    <name evidence="4" type="ORF">R4485_04525</name>
    <name evidence="3" type="ORF">XA26_39060</name>
</gene>
<dbReference type="EMBL" id="JAWLVV010000002">
    <property type="protein sequence ID" value="MDV7289418.1"/>
    <property type="molecule type" value="Genomic_DNA"/>
</dbReference>
<protein>
    <submittedName>
        <fullName evidence="3">Uncharacterized protein</fullName>
    </submittedName>
</protein>
<dbReference type="STRING" id="1766.XA26_39060"/>
<dbReference type="Proteomes" id="UP000057134">
    <property type="component" value="Chromosome"/>
</dbReference>
<reference evidence="3 5" key="1">
    <citation type="journal article" date="2015" name="MBio">
        <title>Enzymatic Degradation of Phenazines Can Generate Energy and Protect Sensitive Organisms from Toxicity.</title>
        <authorList>
            <person name="Costa K.C."/>
            <person name="Bergkessel M."/>
            <person name="Saunders S."/>
            <person name="Korlach J."/>
            <person name="Newman D.K."/>
        </authorList>
    </citation>
    <scope>NUCLEOTIDE SEQUENCE [LARGE SCALE GENOMIC DNA]</scope>
    <source>
        <strain evidence="3 5">CT6</strain>
    </source>
</reference>
<feature type="compositionally biased region" description="Low complexity" evidence="1">
    <location>
        <begin position="47"/>
        <end position="59"/>
    </location>
</feature>
<feature type="compositionally biased region" description="Pro residues" evidence="1">
    <location>
        <begin position="33"/>
        <end position="46"/>
    </location>
</feature>
<evidence type="ECO:0000313" key="4">
    <source>
        <dbReference type="EMBL" id="MDV7289418.1"/>
    </source>
</evidence>
<keyword evidence="2" id="KW-0472">Membrane</keyword>
<keyword evidence="5" id="KW-1185">Reference proteome</keyword>
<accession>A0A0N9Y3S5</accession>
<evidence type="ECO:0000313" key="5">
    <source>
        <dbReference type="Proteomes" id="UP000057134"/>
    </source>
</evidence>
<evidence type="ECO:0000313" key="3">
    <source>
        <dbReference type="EMBL" id="ALI27720.1"/>
    </source>
</evidence>
<evidence type="ECO:0000256" key="1">
    <source>
        <dbReference type="SAM" id="MobiDB-lite"/>
    </source>
</evidence>
<dbReference type="Proteomes" id="UP001186041">
    <property type="component" value="Unassembled WGS sequence"/>
</dbReference>
<feature type="region of interest" description="Disordered" evidence="1">
    <location>
        <begin position="1"/>
        <end position="78"/>
    </location>
</feature>
<keyword evidence="2" id="KW-1133">Transmembrane helix</keyword>
<dbReference type="AlphaFoldDB" id="A0A0N9Y3S5"/>
<keyword evidence="2" id="KW-0812">Transmembrane</keyword>
<proteinExistence type="predicted"/>
<name>A0A0N9Y3S5_MYCFO</name>
<feature type="compositionally biased region" description="Pro residues" evidence="1">
    <location>
        <begin position="1"/>
        <end position="23"/>
    </location>
</feature>
<dbReference type="PATRIC" id="fig|1766.6.peg.3883"/>
<reference evidence="4" key="2">
    <citation type="submission" date="2023-10" db="EMBL/GenBank/DDBJ databases">
        <title>Mycolicibacterium fortuitum clinical isolates causing pulmonary infections in humans.</title>
        <authorList>
            <person name="Mejia-Ponce P.M."/>
            <person name="Zenteno-Cuevas R."/>
            <person name="Licona-Cassani C."/>
        </authorList>
    </citation>
    <scope>NUCLEOTIDE SEQUENCE</scope>
    <source>
        <strain evidence="4">M8</strain>
    </source>
</reference>
<evidence type="ECO:0000256" key="2">
    <source>
        <dbReference type="SAM" id="Phobius"/>
    </source>
</evidence>
<feature type="transmembrane region" description="Helical" evidence="2">
    <location>
        <begin position="106"/>
        <end position="130"/>
    </location>
</feature>